<comment type="similarity">
    <text evidence="1">Belongs to the inositol polyphosphate 5-phosphatase family.</text>
</comment>
<keyword evidence="4" id="KW-1185">Reference proteome</keyword>
<evidence type="ECO:0000313" key="4">
    <source>
        <dbReference type="Proteomes" id="UP001177003"/>
    </source>
</evidence>
<dbReference type="InterPro" id="IPR000300">
    <property type="entry name" value="IPPc"/>
</dbReference>
<dbReference type="PANTHER" id="PTHR47859">
    <property type="entry name" value="PENTATRICOPEPTIDE REPEAT-CONTAINING PROTEIN"/>
    <property type="match status" value="1"/>
</dbReference>
<dbReference type="PANTHER" id="PTHR47859:SF1">
    <property type="entry name" value="PENTATRICOPEPTIDE REPEAT-CONTAINING PROTEIN"/>
    <property type="match status" value="1"/>
</dbReference>
<organism evidence="3 4">
    <name type="scientific">Lactuca saligna</name>
    <name type="common">Willowleaf lettuce</name>
    <dbReference type="NCBI Taxonomy" id="75948"/>
    <lineage>
        <taxon>Eukaryota</taxon>
        <taxon>Viridiplantae</taxon>
        <taxon>Streptophyta</taxon>
        <taxon>Embryophyta</taxon>
        <taxon>Tracheophyta</taxon>
        <taxon>Spermatophyta</taxon>
        <taxon>Magnoliopsida</taxon>
        <taxon>eudicotyledons</taxon>
        <taxon>Gunneridae</taxon>
        <taxon>Pentapetalae</taxon>
        <taxon>asterids</taxon>
        <taxon>campanulids</taxon>
        <taxon>Asterales</taxon>
        <taxon>Asteraceae</taxon>
        <taxon>Cichorioideae</taxon>
        <taxon>Cichorieae</taxon>
        <taxon>Lactucinae</taxon>
        <taxon>Lactuca</taxon>
    </lineage>
</organism>
<evidence type="ECO:0000259" key="2">
    <source>
        <dbReference type="Pfam" id="PF22669"/>
    </source>
</evidence>
<protein>
    <recommendedName>
        <fullName evidence="2">Inositol polyphosphate-related phosphatase domain-containing protein</fullName>
    </recommendedName>
</protein>
<accession>A0AA35XZR1</accession>
<dbReference type="Pfam" id="PF22669">
    <property type="entry name" value="Exo_endo_phos2"/>
    <property type="match status" value="1"/>
</dbReference>
<dbReference type="SUPFAM" id="SSF56219">
    <property type="entry name" value="DNase I-like"/>
    <property type="match status" value="1"/>
</dbReference>
<dbReference type="Gene3D" id="3.60.10.10">
    <property type="entry name" value="Endonuclease/exonuclease/phosphatase"/>
    <property type="match status" value="1"/>
</dbReference>
<proteinExistence type="inferred from homology"/>
<feature type="domain" description="Inositol polyphosphate-related phosphatase" evidence="2">
    <location>
        <begin position="38"/>
        <end position="86"/>
    </location>
</feature>
<name>A0AA35XZR1_LACSI</name>
<dbReference type="Proteomes" id="UP001177003">
    <property type="component" value="Chromosome 0"/>
</dbReference>
<evidence type="ECO:0000256" key="1">
    <source>
        <dbReference type="ARBA" id="ARBA00010768"/>
    </source>
</evidence>
<sequence length="228" mass="25631">MMNSSRPPVNGCNVVSSHQDRFWLESSNSEKDSRVRNCIRSNVGDVELAAFPCGFGNAIGNKGGVGFRMRICGQIICFVNCHFASHLDVGGWGAAKSFLLNHFFLTICLFWHSAGKSFVTKILMLRRVFSIRKVAILLVLPYVSICTEKVRVKLMEERNMKPLDSNLAALSARCSKDLELNLDKSFLSEMGQCTTTYPYNQLLGALVLKNYERQDATLLSWNLMYIVD</sequence>
<dbReference type="GO" id="GO:0046856">
    <property type="term" value="P:phosphatidylinositol dephosphorylation"/>
    <property type="evidence" value="ECO:0007669"/>
    <property type="project" value="InterPro"/>
</dbReference>
<evidence type="ECO:0000313" key="3">
    <source>
        <dbReference type="EMBL" id="CAI9259320.1"/>
    </source>
</evidence>
<dbReference type="EMBL" id="OX465086">
    <property type="protein sequence ID" value="CAI9259320.1"/>
    <property type="molecule type" value="Genomic_DNA"/>
</dbReference>
<dbReference type="GO" id="GO:0016791">
    <property type="term" value="F:phosphatase activity"/>
    <property type="evidence" value="ECO:0007669"/>
    <property type="project" value="InterPro"/>
</dbReference>
<gene>
    <name evidence="3" type="ORF">LSALG_LOCUS220</name>
</gene>
<reference evidence="3" key="1">
    <citation type="submission" date="2023-04" db="EMBL/GenBank/DDBJ databases">
        <authorList>
            <person name="Vijverberg K."/>
            <person name="Xiong W."/>
            <person name="Schranz E."/>
        </authorList>
    </citation>
    <scope>NUCLEOTIDE SEQUENCE</scope>
</reference>
<dbReference type="InterPro" id="IPR036691">
    <property type="entry name" value="Endo/exonu/phosph_ase_sf"/>
</dbReference>
<dbReference type="AlphaFoldDB" id="A0AA35XZR1"/>